<dbReference type="EMBL" id="JARBJD010000014">
    <property type="protein sequence ID" value="KAK2961893.1"/>
    <property type="molecule type" value="Genomic_DNA"/>
</dbReference>
<gene>
    <name evidence="1" type="ORF">BLNAU_3330</name>
</gene>
<name>A0ABQ9YDP4_9EUKA</name>
<comment type="caution">
    <text evidence="1">The sequence shown here is derived from an EMBL/GenBank/DDBJ whole genome shotgun (WGS) entry which is preliminary data.</text>
</comment>
<accession>A0ABQ9YDP4</accession>
<evidence type="ECO:0000313" key="1">
    <source>
        <dbReference type="EMBL" id="KAK2961893.1"/>
    </source>
</evidence>
<evidence type="ECO:0000313" key="2">
    <source>
        <dbReference type="Proteomes" id="UP001281761"/>
    </source>
</evidence>
<dbReference type="Proteomes" id="UP001281761">
    <property type="component" value="Unassembled WGS sequence"/>
</dbReference>
<organism evidence="1 2">
    <name type="scientific">Blattamonas nauphoetae</name>
    <dbReference type="NCBI Taxonomy" id="2049346"/>
    <lineage>
        <taxon>Eukaryota</taxon>
        <taxon>Metamonada</taxon>
        <taxon>Preaxostyla</taxon>
        <taxon>Oxymonadida</taxon>
        <taxon>Blattamonas</taxon>
    </lineage>
</organism>
<proteinExistence type="predicted"/>
<keyword evidence="2" id="KW-1185">Reference proteome</keyword>
<reference evidence="1 2" key="1">
    <citation type="journal article" date="2022" name="bioRxiv">
        <title>Genomics of Preaxostyla Flagellates Illuminates Evolutionary Transitions and the Path Towards Mitochondrial Loss.</title>
        <authorList>
            <person name="Novak L.V.F."/>
            <person name="Treitli S.C."/>
            <person name="Pyrih J."/>
            <person name="Halakuc P."/>
            <person name="Pipaliya S.V."/>
            <person name="Vacek V."/>
            <person name="Brzon O."/>
            <person name="Soukal P."/>
            <person name="Eme L."/>
            <person name="Dacks J.B."/>
            <person name="Karnkowska A."/>
            <person name="Elias M."/>
            <person name="Hampl V."/>
        </authorList>
    </citation>
    <scope>NUCLEOTIDE SEQUENCE [LARGE SCALE GENOMIC DNA]</scope>
    <source>
        <strain evidence="1">NAU3</strain>
        <tissue evidence="1">Gut</tissue>
    </source>
</reference>
<protein>
    <submittedName>
        <fullName evidence="1">Uncharacterized protein</fullName>
    </submittedName>
</protein>
<sequence length="303" mass="34023">MIRDGFQFDEELVSKASKLFSSINMTLRRKNCANEFLKAIAQDSPNPAAVFMNSMIVLLSSSHPSIFSDTLSIIRLCITSCSLTNNLALVSSKLVHSILSIPRIGNLSLILDPNILTEILRILRYAVNLASANTVLYISTVSNTDPESIHDVVLNEVLIPIEPSIVQISRNPHLLSWNKEYENTFRLLLSIFEVCALHQPTVDFVCSSCVPMIFQSLLTEVEQDDAYQIIIGSLAGNIRIWKEDGTETVCRGRMLWQTLEQGGFRDALEQTLILNPARDIVKEFAYKIMKKSAMNIREPEAMM</sequence>